<evidence type="ECO:0000313" key="1">
    <source>
        <dbReference type="EMBL" id="KAH3804143.1"/>
    </source>
</evidence>
<name>A0A9D4FSF2_DREPO</name>
<proteinExistence type="predicted"/>
<evidence type="ECO:0000313" key="2">
    <source>
        <dbReference type="Proteomes" id="UP000828390"/>
    </source>
</evidence>
<protein>
    <submittedName>
        <fullName evidence="1">Uncharacterized protein</fullName>
    </submittedName>
</protein>
<keyword evidence="2" id="KW-1185">Reference proteome</keyword>
<reference evidence="1" key="1">
    <citation type="journal article" date="2019" name="bioRxiv">
        <title>The Genome of the Zebra Mussel, Dreissena polymorpha: A Resource for Invasive Species Research.</title>
        <authorList>
            <person name="McCartney M.A."/>
            <person name="Auch B."/>
            <person name="Kono T."/>
            <person name="Mallez S."/>
            <person name="Zhang Y."/>
            <person name="Obille A."/>
            <person name="Becker A."/>
            <person name="Abrahante J.E."/>
            <person name="Garbe J."/>
            <person name="Badalamenti J.P."/>
            <person name="Herman A."/>
            <person name="Mangelson H."/>
            <person name="Liachko I."/>
            <person name="Sullivan S."/>
            <person name="Sone E.D."/>
            <person name="Koren S."/>
            <person name="Silverstein K.A.T."/>
            <person name="Beckman K.B."/>
            <person name="Gohl D.M."/>
        </authorList>
    </citation>
    <scope>NUCLEOTIDE SEQUENCE</scope>
    <source>
        <strain evidence="1">Duluth1</strain>
        <tissue evidence="1">Whole animal</tissue>
    </source>
</reference>
<dbReference type="AlphaFoldDB" id="A0A9D4FSF2"/>
<gene>
    <name evidence="1" type="ORF">DPMN_132425</name>
</gene>
<sequence>MRGVVHDDAVLRPPPQARLTCGQEVKKVLRMDRGHRVLVTLHRGHRHRVPEVTSQR</sequence>
<comment type="caution">
    <text evidence="1">The sequence shown here is derived from an EMBL/GenBank/DDBJ whole genome shotgun (WGS) entry which is preliminary data.</text>
</comment>
<reference evidence="1" key="2">
    <citation type="submission" date="2020-11" db="EMBL/GenBank/DDBJ databases">
        <authorList>
            <person name="McCartney M.A."/>
            <person name="Auch B."/>
            <person name="Kono T."/>
            <person name="Mallez S."/>
            <person name="Becker A."/>
            <person name="Gohl D.M."/>
            <person name="Silverstein K.A.T."/>
            <person name="Koren S."/>
            <person name="Bechman K.B."/>
            <person name="Herman A."/>
            <person name="Abrahante J.E."/>
            <person name="Garbe J."/>
        </authorList>
    </citation>
    <scope>NUCLEOTIDE SEQUENCE</scope>
    <source>
        <strain evidence="1">Duluth1</strain>
        <tissue evidence="1">Whole animal</tissue>
    </source>
</reference>
<accession>A0A9D4FSF2</accession>
<dbReference type="Proteomes" id="UP000828390">
    <property type="component" value="Unassembled WGS sequence"/>
</dbReference>
<dbReference type="EMBL" id="JAIWYP010000006">
    <property type="protein sequence ID" value="KAH3804143.1"/>
    <property type="molecule type" value="Genomic_DNA"/>
</dbReference>
<organism evidence="1 2">
    <name type="scientific">Dreissena polymorpha</name>
    <name type="common">Zebra mussel</name>
    <name type="synonym">Mytilus polymorpha</name>
    <dbReference type="NCBI Taxonomy" id="45954"/>
    <lineage>
        <taxon>Eukaryota</taxon>
        <taxon>Metazoa</taxon>
        <taxon>Spiralia</taxon>
        <taxon>Lophotrochozoa</taxon>
        <taxon>Mollusca</taxon>
        <taxon>Bivalvia</taxon>
        <taxon>Autobranchia</taxon>
        <taxon>Heteroconchia</taxon>
        <taxon>Euheterodonta</taxon>
        <taxon>Imparidentia</taxon>
        <taxon>Neoheterodontei</taxon>
        <taxon>Myida</taxon>
        <taxon>Dreissenoidea</taxon>
        <taxon>Dreissenidae</taxon>
        <taxon>Dreissena</taxon>
    </lineage>
</organism>